<proteinExistence type="predicted"/>
<evidence type="ECO:0000313" key="1">
    <source>
        <dbReference type="EMBL" id="MCB6828821.1"/>
    </source>
</evidence>
<organism evidence="1 2">
    <name type="scientific">Megamonas funiformis</name>
    <dbReference type="NCBI Taxonomy" id="437897"/>
    <lineage>
        <taxon>Bacteria</taxon>
        <taxon>Bacillati</taxon>
        <taxon>Bacillota</taxon>
        <taxon>Negativicutes</taxon>
        <taxon>Selenomonadales</taxon>
        <taxon>Selenomonadaceae</taxon>
        <taxon>Megamonas</taxon>
    </lineage>
</organism>
<dbReference type="AlphaFoldDB" id="A0AAW4U6V3"/>
<comment type="caution">
    <text evidence="1">The sequence shown here is derived from an EMBL/GenBank/DDBJ whole genome shotgun (WGS) entry which is preliminary data.</text>
</comment>
<evidence type="ECO:0008006" key="3">
    <source>
        <dbReference type="Google" id="ProtNLM"/>
    </source>
</evidence>
<protein>
    <recommendedName>
        <fullName evidence="3">RNA polymerase sigma-70 region 4 domain-containing protein</fullName>
    </recommendedName>
</protein>
<dbReference type="Proteomes" id="UP001198190">
    <property type="component" value="Unassembled WGS sequence"/>
</dbReference>
<dbReference type="RefSeq" id="WP_227153109.1">
    <property type="nucleotide sequence ID" value="NZ_JAJCGD010000026.1"/>
</dbReference>
<name>A0AAW4U6V3_9FIRM</name>
<evidence type="ECO:0000313" key="2">
    <source>
        <dbReference type="Proteomes" id="UP001198190"/>
    </source>
</evidence>
<accession>A0AAW4U6V3</accession>
<sequence>MLRNYFSNNKDINMLAKQYLNNYIYNKKSEVAYILRYKQNIYNSNYNVIKKILNSNILRETDIILLKMRYKDNHTFTYISVKLELDINFIYLRNRRLLRFFSFFININDHIAFDNIYMLSPKLLNILEDRILNEYDYALLGKELLSKNTSLKIDLDYLDLLEMKKQNISLIKWLVETYLDRIKKENRFMEFAILEKTFNNIDITSKELGKIFYISESRIVQIWSNFKKEIKNSYLNS</sequence>
<dbReference type="EMBL" id="JAJCGD010000026">
    <property type="protein sequence ID" value="MCB6828821.1"/>
    <property type="molecule type" value="Genomic_DNA"/>
</dbReference>
<reference evidence="1" key="1">
    <citation type="submission" date="2021-10" db="EMBL/GenBank/DDBJ databases">
        <title>Collection of gut derived symbiotic bacterial strains cultured from healthy donors.</title>
        <authorList>
            <person name="Lin H."/>
            <person name="Littmann E."/>
            <person name="Claire K."/>
            <person name="Pamer E."/>
        </authorList>
    </citation>
    <scope>NUCLEOTIDE SEQUENCE</scope>
    <source>
        <strain evidence="1">MSK.7.16</strain>
    </source>
</reference>
<gene>
    <name evidence="1" type="ORF">LIY65_08965</name>
</gene>